<organism evidence="1 2">
    <name type="scientific">Rhizobium phage RHph_Y68</name>
    <dbReference type="NCBI Taxonomy" id="2509787"/>
    <lineage>
        <taxon>Viruses</taxon>
        <taxon>Duplodnaviria</taxon>
        <taxon>Heunggongvirae</taxon>
        <taxon>Uroviricota</taxon>
        <taxon>Caudoviricetes</taxon>
        <taxon>Pootjesviridae</taxon>
        <taxon>Staniewskivirinae</taxon>
        <taxon>Trinifflemingvirus</taxon>
        <taxon>Trinifflemingvirus Y68</taxon>
    </lineage>
</organism>
<name>A0A7S5US97_9CAUD</name>
<evidence type="ECO:0000313" key="2">
    <source>
        <dbReference type="Proteomes" id="UP000605518"/>
    </source>
</evidence>
<dbReference type="Proteomes" id="UP000605518">
    <property type="component" value="Segment"/>
</dbReference>
<evidence type="ECO:0000313" key="1">
    <source>
        <dbReference type="EMBL" id="QIG67998.1"/>
    </source>
</evidence>
<dbReference type="EMBL" id="MN988486">
    <property type="protein sequence ID" value="QIG67998.1"/>
    <property type="molecule type" value="Genomic_DNA"/>
</dbReference>
<protein>
    <submittedName>
        <fullName evidence="1">Uncharacterized protein</fullName>
    </submittedName>
</protein>
<gene>
    <name evidence="1" type="ORF">EVB55_063</name>
</gene>
<sequence length="69" mass="8129">MSSPTSIELRHKAKRDVIDAIDVMIREKFANKEIKLDFDSRFALIEQRNRVAKIFGIDQKGMRYFDGIR</sequence>
<accession>A0A7S5US97</accession>
<reference evidence="1" key="1">
    <citation type="submission" date="2020-01" db="EMBL/GenBank/DDBJ databases">
        <title>Patterns of diversity and host range of bacteriophage communities associated with bean-nodulatin bacteria.</title>
        <authorList>
            <person name="Vann Cauwenberghe J."/>
            <person name="Santamaria R.I."/>
            <person name="Bustos P."/>
            <person name="Juarez S."/>
            <person name="Gonzalez V."/>
        </authorList>
    </citation>
    <scope>NUCLEOTIDE SEQUENCE</scope>
</reference>
<keyword evidence="2" id="KW-1185">Reference proteome</keyword>
<proteinExistence type="predicted"/>